<evidence type="ECO:0000313" key="2">
    <source>
        <dbReference type="Proteomes" id="UP000821845"/>
    </source>
</evidence>
<evidence type="ECO:0000313" key="1">
    <source>
        <dbReference type="EMBL" id="KAH6947385.1"/>
    </source>
</evidence>
<proteinExistence type="predicted"/>
<protein>
    <submittedName>
        <fullName evidence="1">Uncharacterized protein</fullName>
    </submittedName>
</protein>
<sequence>MQTRRSATDRCEKEEEARNERNTRTRGFCDYATKQRRTGSDGTDGHTAAPTNGKNGTSFRSSSEVKEQRNRSRSRRTAGADFRCCVRTRQTRGGWLGSSRLFGPWAVMDACSQSQCLPNTSAAAEREVNTVPACALLEAADVSQSRICPALPRSSPCALLPPRVQGQRGEVSRFLLR</sequence>
<dbReference type="Proteomes" id="UP000821845">
    <property type="component" value="Chromosome 1"/>
</dbReference>
<dbReference type="EMBL" id="CM023481">
    <property type="protein sequence ID" value="KAH6947385.1"/>
    <property type="molecule type" value="Genomic_DNA"/>
</dbReference>
<keyword evidence="2" id="KW-1185">Reference proteome</keyword>
<organism evidence="1 2">
    <name type="scientific">Hyalomma asiaticum</name>
    <name type="common">Tick</name>
    <dbReference type="NCBI Taxonomy" id="266040"/>
    <lineage>
        <taxon>Eukaryota</taxon>
        <taxon>Metazoa</taxon>
        <taxon>Ecdysozoa</taxon>
        <taxon>Arthropoda</taxon>
        <taxon>Chelicerata</taxon>
        <taxon>Arachnida</taxon>
        <taxon>Acari</taxon>
        <taxon>Parasitiformes</taxon>
        <taxon>Ixodida</taxon>
        <taxon>Ixodoidea</taxon>
        <taxon>Ixodidae</taxon>
        <taxon>Hyalomminae</taxon>
        <taxon>Hyalomma</taxon>
    </lineage>
</organism>
<accession>A0ACB7TKP6</accession>
<name>A0ACB7TKP6_HYAAI</name>
<comment type="caution">
    <text evidence="1">The sequence shown here is derived from an EMBL/GenBank/DDBJ whole genome shotgun (WGS) entry which is preliminary data.</text>
</comment>
<gene>
    <name evidence="1" type="ORF">HPB50_018540</name>
</gene>
<reference evidence="1" key="1">
    <citation type="submission" date="2020-05" db="EMBL/GenBank/DDBJ databases">
        <title>Large-scale comparative analyses of tick genomes elucidate their genetic diversity and vector capacities.</title>
        <authorList>
            <person name="Jia N."/>
            <person name="Wang J."/>
            <person name="Shi W."/>
            <person name="Du L."/>
            <person name="Sun Y."/>
            <person name="Zhan W."/>
            <person name="Jiang J."/>
            <person name="Wang Q."/>
            <person name="Zhang B."/>
            <person name="Ji P."/>
            <person name="Sakyi L.B."/>
            <person name="Cui X."/>
            <person name="Yuan T."/>
            <person name="Jiang B."/>
            <person name="Yang W."/>
            <person name="Lam T.T.-Y."/>
            <person name="Chang Q."/>
            <person name="Ding S."/>
            <person name="Wang X."/>
            <person name="Zhu J."/>
            <person name="Ruan X."/>
            <person name="Zhao L."/>
            <person name="Wei J."/>
            <person name="Que T."/>
            <person name="Du C."/>
            <person name="Cheng J."/>
            <person name="Dai P."/>
            <person name="Han X."/>
            <person name="Huang E."/>
            <person name="Gao Y."/>
            <person name="Liu J."/>
            <person name="Shao H."/>
            <person name="Ye R."/>
            <person name="Li L."/>
            <person name="Wei W."/>
            <person name="Wang X."/>
            <person name="Wang C."/>
            <person name="Yang T."/>
            <person name="Huo Q."/>
            <person name="Li W."/>
            <person name="Guo W."/>
            <person name="Chen H."/>
            <person name="Zhou L."/>
            <person name="Ni X."/>
            <person name="Tian J."/>
            <person name="Zhou Y."/>
            <person name="Sheng Y."/>
            <person name="Liu T."/>
            <person name="Pan Y."/>
            <person name="Xia L."/>
            <person name="Li J."/>
            <person name="Zhao F."/>
            <person name="Cao W."/>
        </authorList>
    </citation>
    <scope>NUCLEOTIDE SEQUENCE</scope>
    <source>
        <strain evidence="1">Hyas-2018</strain>
    </source>
</reference>